<evidence type="ECO:0000313" key="1">
    <source>
        <dbReference type="EMBL" id="JAD14295.1"/>
    </source>
</evidence>
<protein>
    <submittedName>
        <fullName evidence="1">Uncharacterized protein</fullName>
    </submittedName>
</protein>
<organism evidence="1">
    <name type="scientific">Arundo donax</name>
    <name type="common">Giant reed</name>
    <name type="synonym">Donax arundinaceus</name>
    <dbReference type="NCBI Taxonomy" id="35708"/>
    <lineage>
        <taxon>Eukaryota</taxon>
        <taxon>Viridiplantae</taxon>
        <taxon>Streptophyta</taxon>
        <taxon>Embryophyta</taxon>
        <taxon>Tracheophyta</taxon>
        <taxon>Spermatophyta</taxon>
        <taxon>Magnoliopsida</taxon>
        <taxon>Liliopsida</taxon>
        <taxon>Poales</taxon>
        <taxon>Poaceae</taxon>
        <taxon>PACMAD clade</taxon>
        <taxon>Arundinoideae</taxon>
        <taxon>Arundineae</taxon>
        <taxon>Arundo</taxon>
    </lineage>
</organism>
<dbReference type="AlphaFoldDB" id="A0A0A8XP65"/>
<reference evidence="1" key="2">
    <citation type="journal article" date="2015" name="Data Brief">
        <title>Shoot transcriptome of the giant reed, Arundo donax.</title>
        <authorList>
            <person name="Barrero R.A."/>
            <person name="Guerrero F.D."/>
            <person name="Moolhuijzen P."/>
            <person name="Goolsby J.A."/>
            <person name="Tidwell J."/>
            <person name="Bellgard S.E."/>
            <person name="Bellgard M.I."/>
        </authorList>
    </citation>
    <scope>NUCLEOTIDE SEQUENCE</scope>
    <source>
        <tissue evidence="1">Shoot tissue taken approximately 20 cm above the soil surface</tissue>
    </source>
</reference>
<reference evidence="1" key="1">
    <citation type="submission" date="2014-09" db="EMBL/GenBank/DDBJ databases">
        <authorList>
            <person name="Magalhaes I.L.F."/>
            <person name="Oliveira U."/>
            <person name="Santos F.R."/>
            <person name="Vidigal T.H.D.A."/>
            <person name="Brescovit A.D."/>
            <person name="Santos A.J."/>
        </authorList>
    </citation>
    <scope>NUCLEOTIDE SEQUENCE</scope>
    <source>
        <tissue evidence="1">Shoot tissue taken approximately 20 cm above the soil surface</tissue>
    </source>
</reference>
<dbReference type="EMBL" id="GBRH01283600">
    <property type="protein sequence ID" value="JAD14295.1"/>
    <property type="molecule type" value="Transcribed_RNA"/>
</dbReference>
<proteinExistence type="predicted"/>
<sequence length="66" mass="7350">MDLIARVLLVLYAGHDDGEDGEEEEVAEADPEHRVGLEPLAVRRLVEMVNPWDGLEEGRGDLAERP</sequence>
<name>A0A0A8XP65_ARUDO</name>
<accession>A0A0A8XP65</accession>